<dbReference type="InterPro" id="IPR021848">
    <property type="entry name" value="HODM_asu-like"/>
</dbReference>
<dbReference type="Pfam" id="PF11927">
    <property type="entry name" value="HODM_asu-like"/>
    <property type="match status" value="1"/>
</dbReference>
<keyword evidence="3" id="KW-1185">Reference proteome</keyword>
<evidence type="ECO:0000256" key="1">
    <source>
        <dbReference type="SAM" id="MobiDB-lite"/>
    </source>
</evidence>
<dbReference type="OMA" id="QFICARY"/>
<gene>
    <name evidence="2" type="ORF">ASPCAL04118</name>
</gene>
<feature type="compositionally biased region" description="Low complexity" evidence="1">
    <location>
        <begin position="49"/>
        <end position="81"/>
    </location>
</feature>
<dbReference type="Proteomes" id="UP000054771">
    <property type="component" value="Unassembled WGS sequence"/>
</dbReference>
<dbReference type="OrthoDB" id="5043642at2759"/>
<name>A0A0U5FXC8_ASPCI</name>
<dbReference type="STRING" id="454130.A0A0U5FXC8"/>
<feature type="region of interest" description="Disordered" evidence="1">
    <location>
        <begin position="46"/>
        <end position="88"/>
    </location>
</feature>
<protein>
    <recommendedName>
        <fullName evidence="4">HRQ family protein</fullName>
    </recommendedName>
</protein>
<reference evidence="3" key="1">
    <citation type="journal article" date="2016" name="Genome Announc.">
        <title>Draft genome sequences of fungus Aspergillus calidoustus.</title>
        <authorList>
            <person name="Horn F."/>
            <person name="Linde J."/>
            <person name="Mattern D.J."/>
            <person name="Walther G."/>
            <person name="Guthke R."/>
            <person name="Scherlach K."/>
            <person name="Martin K."/>
            <person name="Brakhage A.A."/>
            <person name="Petzke L."/>
            <person name="Valiante V."/>
        </authorList>
    </citation>
    <scope>NUCLEOTIDE SEQUENCE [LARGE SCALE GENOMIC DNA]</scope>
    <source>
        <strain evidence="3">SF006504</strain>
    </source>
</reference>
<evidence type="ECO:0008006" key="4">
    <source>
        <dbReference type="Google" id="ProtNLM"/>
    </source>
</evidence>
<evidence type="ECO:0000313" key="3">
    <source>
        <dbReference type="Proteomes" id="UP000054771"/>
    </source>
</evidence>
<evidence type="ECO:0000313" key="2">
    <source>
        <dbReference type="EMBL" id="CEL02958.1"/>
    </source>
</evidence>
<dbReference type="EMBL" id="CDMC01000003">
    <property type="protein sequence ID" value="CEL02958.1"/>
    <property type="molecule type" value="Genomic_DNA"/>
</dbReference>
<sequence>MDMLSIHDKPWWAGLALVALAAGLCILTVTSTQGKPLVNQIARLRPTRRTSTSKTPPRSIFPKSKQAAAAAAVPQKPSSSPTNPVDVLPPQRRHVLATLGVSHKSEIGEEDVRRKILPMTVDYTTACQGGDNEERYTPTGFSVADLKALGDFPDYAALSGVPLPAPYPGFDIKRALPRPYRPFRWTYHQTMSLTKLEPDWWLELENTYKERIAQRKALFAEHGSSVLGALPGSELACKELMEMVLQFLCARYPQYFTLIDNRILKNGILGTEQDIRAKPPLEILMDNVPEDFGIMLRDDKTGNYFLRAGVICSSMGWNVGTKIGLQLHQIHDPIPDYKEKMQFSMDRFFTKMPSDKPIQRGSWGLEIGKPLYMPAGDPHEKLRTFQDPDLKLEDCFLRVDWQTLRRLPLSAAVVFNFKALFTPVTEFRDEPCVPALLKKIMTEGKENLIKYKATWHVEHVLLPQFEEWIREQEESGAVPRDWEVSTLDDSPWFKNWQEKWHRQQGF</sequence>
<organism evidence="2 3">
    <name type="scientific">Aspergillus calidoustus</name>
    <dbReference type="NCBI Taxonomy" id="454130"/>
    <lineage>
        <taxon>Eukaryota</taxon>
        <taxon>Fungi</taxon>
        <taxon>Dikarya</taxon>
        <taxon>Ascomycota</taxon>
        <taxon>Pezizomycotina</taxon>
        <taxon>Eurotiomycetes</taxon>
        <taxon>Eurotiomycetidae</taxon>
        <taxon>Eurotiales</taxon>
        <taxon>Aspergillaceae</taxon>
        <taxon>Aspergillus</taxon>
        <taxon>Aspergillus subgen. Nidulantes</taxon>
    </lineage>
</organism>
<dbReference type="AlphaFoldDB" id="A0A0U5FXC8"/>
<accession>A0A0U5FXC8</accession>
<proteinExistence type="predicted"/>